<proteinExistence type="predicted"/>
<accession>A0ABQ5GF02</accession>
<protein>
    <submittedName>
        <fullName evidence="2">Uncharacterized protein</fullName>
    </submittedName>
</protein>
<sequence length="259" mass="29499">MRINPSKKPQKEPTYQVFLDALTLSPYYPAFLITAEICPRLHNQEFDEPPYDEEIISFVKELGYKGDIRSVTKVFTDHMHQPWRTFAAIINKCLSRKTTCLDKIKLSRAQILWGMDDSILGTLKFVAISEDNQVYGALIPEVMINLKIQNSSSYKIYLAFATGKATPKKARKDTPGVSVSKKKAPTKAERNEGIVLLSEAALLMEVQMKKAIKRSKHENTYIRQVARVMELGVSDDDDDDDKQGDDKRTQSDDDKNMYL</sequence>
<keyword evidence="3" id="KW-1185">Reference proteome</keyword>
<comment type="caution">
    <text evidence="2">The sequence shown here is derived from an EMBL/GenBank/DDBJ whole genome shotgun (WGS) entry which is preliminary data.</text>
</comment>
<evidence type="ECO:0000256" key="1">
    <source>
        <dbReference type="SAM" id="MobiDB-lite"/>
    </source>
</evidence>
<evidence type="ECO:0000313" key="3">
    <source>
        <dbReference type="Proteomes" id="UP001151760"/>
    </source>
</evidence>
<name>A0ABQ5GF02_9ASTR</name>
<feature type="compositionally biased region" description="Basic and acidic residues" evidence="1">
    <location>
        <begin position="244"/>
        <end position="259"/>
    </location>
</feature>
<feature type="compositionally biased region" description="Acidic residues" evidence="1">
    <location>
        <begin position="233"/>
        <end position="243"/>
    </location>
</feature>
<reference evidence="2" key="2">
    <citation type="submission" date="2022-01" db="EMBL/GenBank/DDBJ databases">
        <authorList>
            <person name="Yamashiro T."/>
            <person name="Shiraishi A."/>
            <person name="Satake H."/>
            <person name="Nakayama K."/>
        </authorList>
    </citation>
    <scope>NUCLEOTIDE SEQUENCE</scope>
</reference>
<dbReference type="Proteomes" id="UP001151760">
    <property type="component" value="Unassembled WGS sequence"/>
</dbReference>
<organism evidence="2 3">
    <name type="scientific">Tanacetum coccineum</name>
    <dbReference type="NCBI Taxonomy" id="301880"/>
    <lineage>
        <taxon>Eukaryota</taxon>
        <taxon>Viridiplantae</taxon>
        <taxon>Streptophyta</taxon>
        <taxon>Embryophyta</taxon>
        <taxon>Tracheophyta</taxon>
        <taxon>Spermatophyta</taxon>
        <taxon>Magnoliopsida</taxon>
        <taxon>eudicotyledons</taxon>
        <taxon>Gunneridae</taxon>
        <taxon>Pentapetalae</taxon>
        <taxon>asterids</taxon>
        <taxon>campanulids</taxon>
        <taxon>Asterales</taxon>
        <taxon>Asteraceae</taxon>
        <taxon>Asteroideae</taxon>
        <taxon>Anthemideae</taxon>
        <taxon>Anthemidinae</taxon>
        <taxon>Tanacetum</taxon>
    </lineage>
</organism>
<gene>
    <name evidence="2" type="ORF">Tco_1040805</name>
</gene>
<feature type="region of interest" description="Disordered" evidence="1">
    <location>
        <begin position="232"/>
        <end position="259"/>
    </location>
</feature>
<reference evidence="2" key="1">
    <citation type="journal article" date="2022" name="Int. J. Mol. Sci.">
        <title>Draft Genome of Tanacetum Coccineum: Genomic Comparison of Closely Related Tanacetum-Family Plants.</title>
        <authorList>
            <person name="Yamashiro T."/>
            <person name="Shiraishi A."/>
            <person name="Nakayama K."/>
            <person name="Satake H."/>
        </authorList>
    </citation>
    <scope>NUCLEOTIDE SEQUENCE</scope>
</reference>
<dbReference type="EMBL" id="BQNB010018410">
    <property type="protein sequence ID" value="GJT74080.1"/>
    <property type="molecule type" value="Genomic_DNA"/>
</dbReference>
<evidence type="ECO:0000313" key="2">
    <source>
        <dbReference type="EMBL" id="GJT74080.1"/>
    </source>
</evidence>